<dbReference type="GO" id="GO:0003677">
    <property type="term" value="F:DNA binding"/>
    <property type="evidence" value="ECO:0007669"/>
    <property type="project" value="TreeGrafter"/>
</dbReference>
<dbReference type="PANTHER" id="PTHR19303">
    <property type="entry name" value="TRANSPOSON"/>
    <property type="match status" value="1"/>
</dbReference>
<protein>
    <recommendedName>
        <fullName evidence="1">DDE-1 domain-containing protein</fullName>
    </recommendedName>
</protein>
<evidence type="ECO:0000313" key="3">
    <source>
        <dbReference type="Proteomes" id="UP000012073"/>
    </source>
</evidence>
<dbReference type="OMA" id="GHNENES"/>
<sequence length="316" mass="35708">MANNLVTRHQTGKLAVSPEKQEYIEKSIAYYMRYLKRAFQSGELQEEFVENDDETQFVFNMDSGRTIGLRGDENVKYAYVVSGDERITMMVRITGGPHACIAPMLVFKNENCSYPIRAVPDTVPGVCYRSGKKGWMDNRVFQEWLSEPRAIRALQNTQRRVLFVDNCSGHNENESVQKCLGEIKTELRKFPLNATDLVQPADSFAISKIKDACRREWDTYKAGEIARGSWMGSGPGASGKLKNPGKGFFLKLAANAVREVNNQRDKNGVSFARKSMIRTGLSLNLNGLWEEKQLSSELQAIISKHRVHFNGQEVEP</sequence>
<dbReference type="OrthoDB" id="111624at2759"/>
<dbReference type="Gramene" id="CDF38688">
    <property type="protein sequence ID" value="CDF38688"/>
    <property type="gene ID" value="CHC_T00001179001"/>
</dbReference>
<dbReference type="RefSeq" id="XP_005718593.1">
    <property type="nucleotide sequence ID" value="XM_005718536.1"/>
</dbReference>
<proteinExistence type="predicted"/>
<dbReference type="InterPro" id="IPR050863">
    <property type="entry name" value="CenT-Element_Derived"/>
</dbReference>
<dbReference type="GO" id="GO:0005634">
    <property type="term" value="C:nucleus"/>
    <property type="evidence" value="ECO:0007669"/>
    <property type="project" value="TreeGrafter"/>
</dbReference>
<keyword evidence="3" id="KW-1185">Reference proteome</keyword>
<dbReference type="EMBL" id="HG001953">
    <property type="protein sequence ID" value="CDF38688.1"/>
    <property type="molecule type" value="Genomic_DNA"/>
</dbReference>
<feature type="domain" description="DDE-1" evidence="1">
    <location>
        <begin position="85"/>
        <end position="230"/>
    </location>
</feature>
<dbReference type="AlphaFoldDB" id="R7QLM9"/>
<dbReference type="Proteomes" id="UP000012073">
    <property type="component" value="Unassembled WGS sequence"/>
</dbReference>
<gene>
    <name evidence="2" type="ORF">CHC_T00001179001</name>
</gene>
<dbReference type="GeneID" id="17326312"/>
<organism evidence="2 3">
    <name type="scientific">Chondrus crispus</name>
    <name type="common">Carrageen Irish moss</name>
    <name type="synonym">Polymorpha crispa</name>
    <dbReference type="NCBI Taxonomy" id="2769"/>
    <lineage>
        <taxon>Eukaryota</taxon>
        <taxon>Rhodophyta</taxon>
        <taxon>Florideophyceae</taxon>
        <taxon>Rhodymeniophycidae</taxon>
        <taxon>Gigartinales</taxon>
        <taxon>Gigartinaceae</taxon>
        <taxon>Chondrus</taxon>
    </lineage>
</organism>
<dbReference type="KEGG" id="ccp:CHC_T00001179001"/>
<name>R7QLM9_CHOCR</name>
<evidence type="ECO:0000313" key="2">
    <source>
        <dbReference type="EMBL" id="CDF38688.1"/>
    </source>
</evidence>
<accession>R7QLM9</accession>
<dbReference type="PhylomeDB" id="R7QLM9"/>
<dbReference type="Pfam" id="PF03184">
    <property type="entry name" value="DDE_1"/>
    <property type="match status" value="1"/>
</dbReference>
<dbReference type="InterPro" id="IPR004875">
    <property type="entry name" value="DDE_SF_endonuclease_dom"/>
</dbReference>
<evidence type="ECO:0000259" key="1">
    <source>
        <dbReference type="Pfam" id="PF03184"/>
    </source>
</evidence>
<dbReference type="PANTHER" id="PTHR19303:SF73">
    <property type="entry name" value="PROTEIN PDC2"/>
    <property type="match status" value="1"/>
</dbReference>
<reference evidence="3" key="1">
    <citation type="journal article" date="2013" name="Proc. Natl. Acad. Sci. U.S.A.">
        <title>Genome structure and metabolic features in the red seaweed Chondrus crispus shed light on evolution of the Archaeplastida.</title>
        <authorList>
            <person name="Collen J."/>
            <person name="Porcel B."/>
            <person name="Carre W."/>
            <person name="Ball S.G."/>
            <person name="Chaparro C."/>
            <person name="Tonon T."/>
            <person name="Barbeyron T."/>
            <person name="Michel G."/>
            <person name="Noel B."/>
            <person name="Valentin K."/>
            <person name="Elias M."/>
            <person name="Artiguenave F."/>
            <person name="Arun A."/>
            <person name="Aury J.M."/>
            <person name="Barbosa-Neto J.F."/>
            <person name="Bothwell J.H."/>
            <person name="Bouget F.Y."/>
            <person name="Brillet L."/>
            <person name="Cabello-Hurtado F."/>
            <person name="Capella-Gutierrez S."/>
            <person name="Charrier B."/>
            <person name="Cladiere L."/>
            <person name="Cock J.M."/>
            <person name="Coelho S.M."/>
            <person name="Colleoni C."/>
            <person name="Czjzek M."/>
            <person name="Da Silva C."/>
            <person name="Delage L."/>
            <person name="Denoeud F."/>
            <person name="Deschamps P."/>
            <person name="Dittami S.M."/>
            <person name="Gabaldon T."/>
            <person name="Gachon C.M."/>
            <person name="Groisillier A."/>
            <person name="Herve C."/>
            <person name="Jabbari K."/>
            <person name="Katinka M."/>
            <person name="Kloareg B."/>
            <person name="Kowalczyk N."/>
            <person name="Labadie K."/>
            <person name="Leblanc C."/>
            <person name="Lopez P.J."/>
            <person name="McLachlan D.H."/>
            <person name="Meslet-Cladiere L."/>
            <person name="Moustafa A."/>
            <person name="Nehr Z."/>
            <person name="Nyvall Collen P."/>
            <person name="Panaud O."/>
            <person name="Partensky F."/>
            <person name="Poulain J."/>
            <person name="Rensing S.A."/>
            <person name="Rousvoal S."/>
            <person name="Samson G."/>
            <person name="Symeonidi A."/>
            <person name="Weissenbach J."/>
            <person name="Zambounis A."/>
            <person name="Wincker P."/>
            <person name="Boyen C."/>
        </authorList>
    </citation>
    <scope>NUCLEOTIDE SEQUENCE [LARGE SCALE GENOMIC DNA]</scope>
    <source>
        <strain evidence="3">cv. Stackhouse</strain>
    </source>
</reference>